<sequence length="304" mass="34001">MSAFDEWKKFDVASSSAHLWVFKKSTTDSQFRAWYVQTDQEVQALFKKLVIEQIASTTEQIVYGHLAQNNEASCLIHEIPDNANTKKLIAVLEKPEQANMAEKASQLQGAFGYCVKFKLNGEILYAIKKTSVSWKPKTRKSLANLVFKEKILSAEEEEVFSFASKFDFFIYKNSALIASKKSYETSVSEKTVYAQSFSQLSASPGFASLFTSVGPLTAYIGGNAMHLRRMAAVEQKGLFNDPNFLKKLRQVNASRKWGINFASNGKIVPCSNTARLIISVLLDHRLMSEITSITYDVPDATQVA</sequence>
<dbReference type="Proteomes" id="UP000663903">
    <property type="component" value="Chromosome"/>
</dbReference>
<dbReference type="KEGG" id="otd:J1M35_04535"/>
<name>A0A975CJK3_9BURK</name>
<reference evidence="1" key="1">
    <citation type="submission" date="2021-03" db="EMBL/GenBank/DDBJ databases">
        <title>Ottowia sp. 27C isolated from the cloaca of a Giant Asian pond turtle (Heosemys grandis).</title>
        <authorList>
            <person name="Spergser J."/>
            <person name="Busse H.-J."/>
        </authorList>
    </citation>
    <scope>NUCLEOTIDE SEQUENCE</scope>
    <source>
        <strain evidence="1">27C</strain>
    </source>
</reference>
<proteinExistence type="predicted"/>
<dbReference type="RefSeq" id="WP_208010076.1">
    <property type="nucleotide sequence ID" value="NZ_CP071796.1"/>
</dbReference>
<evidence type="ECO:0000313" key="1">
    <source>
        <dbReference type="EMBL" id="QTD46177.1"/>
    </source>
</evidence>
<accession>A0A975CJK3</accession>
<keyword evidence="2" id="KW-1185">Reference proteome</keyword>
<gene>
    <name evidence="1" type="ORF">J1M35_04535</name>
</gene>
<organism evidence="1 2">
    <name type="scientific">Ottowia testudinis</name>
    <dbReference type="NCBI Taxonomy" id="2816950"/>
    <lineage>
        <taxon>Bacteria</taxon>
        <taxon>Pseudomonadati</taxon>
        <taxon>Pseudomonadota</taxon>
        <taxon>Betaproteobacteria</taxon>
        <taxon>Burkholderiales</taxon>
        <taxon>Comamonadaceae</taxon>
        <taxon>Ottowia</taxon>
    </lineage>
</organism>
<dbReference type="Pfam" id="PF16162">
    <property type="entry name" value="KwaB"/>
    <property type="match status" value="1"/>
</dbReference>
<dbReference type="AlphaFoldDB" id="A0A975CJK3"/>
<protein>
    <submittedName>
        <fullName evidence="1">DUF4868 domain-containing protein</fullName>
    </submittedName>
</protein>
<evidence type="ECO:0000313" key="2">
    <source>
        <dbReference type="Proteomes" id="UP000663903"/>
    </source>
</evidence>
<dbReference type="InterPro" id="IPR032359">
    <property type="entry name" value="KwaB-like"/>
</dbReference>
<dbReference type="EMBL" id="CP071796">
    <property type="protein sequence ID" value="QTD46177.1"/>
    <property type="molecule type" value="Genomic_DNA"/>
</dbReference>